<dbReference type="InterPro" id="IPR000600">
    <property type="entry name" value="ROK"/>
</dbReference>
<accession>A0A2K4ZDT3</accession>
<comment type="cofactor">
    <cofactor evidence="1">
        <name>Mg(2+)</name>
        <dbReference type="ChEBI" id="CHEBI:18420"/>
    </cofactor>
</comment>
<name>A0A2K4ZDT3_9FIRM</name>
<evidence type="ECO:0000256" key="1">
    <source>
        <dbReference type="ARBA" id="ARBA00001946"/>
    </source>
</evidence>
<evidence type="ECO:0000256" key="10">
    <source>
        <dbReference type="ARBA" id="ARBA00023277"/>
    </source>
</evidence>
<dbReference type="Gene3D" id="3.30.420.40">
    <property type="match status" value="2"/>
</dbReference>
<evidence type="ECO:0000313" key="13">
    <source>
        <dbReference type="EMBL" id="SOY28613.1"/>
    </source>
</evidence>
<dbReference type="GO" id="GO:0005524">
    <property type="term" value="F:ATP binding"/>
    <property type="evidence" value="ECO:0007669"/>
    <property type="project" value="UniProtKB-KW"/>
</dbReference>
<dbReference type="InterPro" id="IPR043129">
    <property type="entry name" value="ATPase_NBD"/>
</dbReference>
<organism evidence="13 14">
    <name type="scientific">Acetatifactor muris</name>
    <dbReference type="NCBI Taxonomy" id="879566"/>
    <lineage>
        <taxon>Bacteria</taxon>
        <taxon>Bacillati</taxon>
        <taxon>Bacillota</taxon>
        <taxon>Clostridia</taxon>
        <taxon>Lachnospirales</taxon>
        <taxon>Lachnospiraceae</taxon>
        <taxon>Acetatifactor</taxon>
    </lineage>
</organism>
<evidence type="ECO:0000256" key="2">
    <source>
        <dbReference type="ARBA" id="ARBA00006479"/>
    </source>
</evidence>
<dbReference type="FunFam" id="3.30.420.40:FF:000153">
    <property type="entry name" value="Putative fructokinase"/>
    <property type="match status" value="1"/>
</dbReference>
<evidence type="ECO:0000313" key="14">
    <source>
        <dbReference type="Proteomes" id="UP000236311"/>
    </source>
</evidence>
<keyword evidence="3 13" id="KW-0808">Transferase</keyword>
<keyword evidence="10" id="KW-0119">Carbohydrate metabolism</keyword>
<keyword evidence="8" id="KW-0067">ATP-binding</keyword>
<dbReference type="GO" id="GO:0008865">
    <property type="term" value="F:fructokinase activity"/>
    <property type="evidence" value="ECO:0007669"/>
    <property type="project" value="UniProtKB-EC"/>
</dbReference>
<evidence type="ECO:0000256" key="6">
    <source>
        <dbReference type="ARBA" id="ARBA00022777"/>
    </source>
</evidence>
<dbReference type="FunFam" id="3.30.420.40:FF:000136">
    <property type="entry name" value="Putative fructokinase"/>
    <property type="match status" value="1"/>
</dbReference>
<dbReference type="EC" id="2.7.1.4" evidence="11"/>
<dbReference type="PANTHER" id="PTHR42742">
    <property type="entry name" value="TRANSCRIPTIONAL REPRESSOR MPRA"/>
    <property type="match status" value="1"/>
</dbReference>
<evidence type="ECO:0000256" key="5">
    <source>
        <dbReference type="ARBA" id="ARBA00022741"/>
    </source>
</evidence>
<dbReference type="EMBL" id="OFSM01000005">
    <property type="protein sequence ID" value="SOY28613.1"/>
    <property type="molecule type" value="Genomic_DNA"/>
</dbReference>
<gene>
    <name evidence="13" type="primary">gmuE</name>
    <name evidence="13" type="ORF">AMURIS_01323</name>
</gene>
<dbReference type="AlphaFoldDB" id="A0A2K4ZDT3"/>
<evidence type="ECO:0000256" key="3">
    <source>
        <dbReference type="ARBA" id="ARBA00022679"/>
    </source>
</evidence>
<dbReference type="Proteomes" id="UP000236311">
    <property type="component" value="Unassembled WGS sequence"/>
</dbReference>
<protein>
    <recommendedName>
        <fullName evidence="11">fructokinase</fullName>
        <ecNumber evidence="11">2.7.1.4</ecNumber>
    </recommendedName>
</protein>
<proteinExistence type="inferred from homology"/>
<dbReference type="RefSeq" id="WP_103238686.1">
    <property type="nucleotide sequence ID" value="NZ_CANRXC010000001.1"/>
</dbReference>
<dbReference type="GO" id="GO:0046872">
    <property type="term" value="F:metal ion binding"/>
    <property type="evidence" value="ECO:0007669"/>
    <property type="project" value="UniProtKB-KW"/>
</dbReference>
<evidence type="ECO:0000256" key="11">
    <source>
        <dbReference type="ARBA" id="ARBA00038887"/>
    </source>
</evidence>
<dbReference type="PANTHER" id="PTHR42742:SF3">
    <property type="entry name" value="FRUCTOKINASE"/>
    <property type="match status" value="1"/>
</dbReference>
<comment type="catalytic activity">
    <reaction evidence="12">
        <text>D-fructose + ATP = D-fructose 6-phosphate + ADP + H(+)</text>
        <dbReference type="Rhea" id="RHEA:16125"/>
        <dbReference type="ChEBI" id="CHEBI:15378"/>
        <dbReference type="ChEBI" id="CHEBI:30616"/>
        <dbReference type="ChEBI" id="CHEBI:37721"/>
        <dbReference type="ChEBI" id="CHEBI:61527"/>
        <dbReference type="ChEBI" id="CHEBI:456216"/>
        <dbReference type="EC" id="2.7.1.4"/>
    </reaction>
</comment>
<evidence type="ECO:0000256" key="4">
    <source>
        <dbReference type="ARBA" id="ARBA00022723"/>
    </source>
</evidence>
<dbReference type="SUPFAM" id="SSF53067">
    <property type="entry name" value="Actin-like ATPase domain"/>
    <property type="match status" value="1"/>
</dbReference>
<dbReference type="Pfam" id="PF00480">
    <property type="entry name" value="ROK"/>
    <property type="match status" value="1"/>
</dbReference>
<keyword evidence="4" id="KW-0479">Metal-binding</keyword>
<dbReference type="CDD" id="cd24067">
    <property type="entry name" value="ASKHA_NBD_ROK_BsFRK-like"/>
    <property type="match status" value="1"/>
</dbReference>
<evidence type="ECO:0000256" key="8">
    <source>
        <dbReference type="ARBA" id="ARBA00022840"/>
    </source>
</evidence>
<evidence type="ECO:0000256" key="9">
    <source>
        <dbReference type="ARBA" id="ARBA00022842"/>
    </source>
</evidence>
<evidence type="ECO:0000256" key="7">
    <source>
        <dbReference type="ARBA" id="ARBA00022833"/>
    </source>
</evidence>
<keyword evidence="7" id="KW-0862">Zinc</keyword>
<dbReference type="InterPro" id="IPR049874">
    <property type="entry name" value="ROK_cs"/>
</dbReference>
<keyword evidence="9" id="KW-0460">Magnesium</keyword>
<comment type="similarity">
    <text evidence="2">Belongs to the ROK (NagC/XylR) family.</text>
</comment>
<dbReference type="InterPro" id="IPR051804">
    <property type="entry name" value="Carb_Metab_Reg_Kinase/Isom"/>
</dbReference>
<keyword evidence="6 13" id="KW-0418">Kinase</keyword>
<reference evidence="13 14" key="1">
    <citation type="submission" date="2018-01" db="EMBL/GenBank/DDBJ databases">
        <authorList>
            <person name="Gaut B.S."/>
            <person name="Morton B.R."/>
            <person name="Clegg M.T."/>
            <person name="Duvall M.R."/>
        </authorList>
    </citation>
    <scope>NUCLEOTIDE SEQUENCE [LARGE SCALE GENOMIC DNA]</scope>
    <source>
        <strain evidence="13">GP69</strain>
    </source>
</reference>
<dbReference type="PROSITE" id="PS01125">
    <property type="entry name" value="ROK"/>
    <property type="match status" value="1"/>
</dbReference>
<evidence type="ECO:0000256" key="12">
    <source>
        <dbReference type="ARBA" id="ARBA00048451"/>
    </source>
</evidence>
<sequence length="288" mass="31559">MLIGGIEAGGTKMVCAVGDENGNIKDRVSFPTRQPKETFEDMIGYFRQWDIRALGIGCFGPLDLNRQSKTYGYITKTPKKGWENCNIVGTFRDAFGIPVGFDTDVNGAVLGEVTWGAAKGLENAIYITIGTGVGVGVYLNGALLHGLVHPEAGHIMLSRHPEDSYEGKCPFHKNCVEGLAAGPAIEARWGKKGAELADRDEVWELEAYYIAQAIMDYILVYSPQKIILWGGVMHQEKLFAMVRREVKRLLNGYVSHEMILESIDDYIVPPALGEDPGIKGAIRLGVLA</sequence>
<keyword evidence="5" id="KW-0547">Nucleotide-binding</keyword>
<keyword evidence="14" id="KW-1185">Reference proteome</keyword>
<dbReference type="OrthoDB" id="9783435at2"/>